<comment type="similarity">
    <text evidence="1">Belongs to the metallophosphoesterase superfamily. YfcE family.</text>
</comment>
<reference evidence="3 4" key="1">
    <citation type="submission" date="2018-10" db="EMBL/GenBank/DDBJ databases">
        <title>Genomic Encyclopedia of Archaeal and Bacterial Type Strains, Phase II (KMG-II): from individual species to whole genera.</title>
        <authorList>
            <person name="Goeker M."/>
        </authorList>
    </citation>
    <scope>NUCLEOTIDE SEQUENCE [LARGE SCALE GENOMIC DNA]</scope>
    <source>
        <strain evidence="3 4">DSM 29466</strain>
    </source>
</reference>
<organism evidence="3 4">
    <name type="scientific">Litoreibacter meonggei</name>
    <dbReference type="NCBI Taxonomy" id="1049199"/>
    <lineage>
        <taxon>Bacteria</taxon>
        <taxon>Pseudomonadati</taxon>
        <taxon>Pseudomonadota</taxon>
        <taxon>Alphaproteobacteria</taxon>
        <taxon>Rhodobacterales</taxon>
        <taxon>Roseobacteraceae</taxon>
        <taxon>Litoreibacter</taxon>
    </lineage>
</organism>
<keyword evidence="4" id="KW-1185">Reference proteome</keyword>
<name>A0A497VKF1_9RHOB</name>
<dbReference type="PANTHER" id="PTHR12905:SF0">
    <property type="entry name" value="CALCINEURIN-LIKE PHOSPHOESTERASE DOMAIN-CONTAINING PROTEIN"/>
    <property type="match status" value="1"/>
</dbReference>
<evidence type="ECO:0000259" key="2">
    <source>
        <dbReference type="Pfam" id="PF12850"/>
    </source>
</evidence>
<proteinExistence type="inferred from homology"/>
<dbReference type="Pfam" id="PF12850">
    <property type="entry name" value="Metallophos_2"/>
    <property type="match status" value="1"/>
</dbReference>
<dbReference type="EMBL" id="RCCE01000005">
    <property type="protein sequence ID" value="RLJ41148.1"/>
    <property type="molecule type" value="Genomic_DNA"/>
</dbReference>
<dbReference type="RefSeq" id="WP_121025730.1">
    <property type="nucleotide sequence ID" value="NZ_RCCE01000005.1"/>
</dbReference>
<dbReference type="Gene3D" id="3.60.21.10">
    <property type="match status" value="1"/>
</dbReference>
<evidence type="ECO:0000256" key="1">
    <source>
        <dbReference type="ARBA" id="ARBA00008950"/>
    </source>
</evidence>
<evidence type="ECO:0000313" key="3">
    <source>
        <dbReference type="EMBL" id="RLJ41148.1"/>
    </source>
</evidence>
<dbReference type="InterPro" id="IPR029052">
    <property type="entry name" value="Metallo-depent_PP-like"/>
</dbReference>
<accession>A0A497VKF1</accession>
<sequence>MKLLTFSDLHRDVQAARAIADASAEADIVIGAGDFATHGLGMTDTMDVLMQCQAPLILVHGNHDNPSELVQLCADRRDVHYLHGQTLDIAGVVFFGFGGETHANGTEGRLHSVSEADAARFLAPCPDGVVLVTHAPPFGTADLYKDGTHGGSTAIHDAIKLKQPRLALCGHIHNAWGTEGTIGATKIRNLGPAPVWFEI</sequence>
<dbReference type="PANTHER" id="PTHR12905">
    <property type="entry name" value="METALLOPHOSPHOESTERASE"/>
    <property type="match status" value="1"/>
</dbReference>
<comment type="caution">
    <text evidence="3">The sequence shown here is derived from an EMBL/GenBank/DDBJ whole genome shotgun (WGS) entry which is preliminary data.</text>
</comment>
<dbReference type="SUPFAM" id="SSF56300">
    <property type="entry name" value="Metallo-dependent phosphatases"/>
    <property type="match status" value="1"/>
</dbReference>
<evidence type="ECO:0000313" key="4">
    <source>
        <dbReference type="Proteomes" id="UP000269157"/>
    </source>
</evidence>
<protein>
    <recommendedName>
        <fullName evidence="2">Calcineurin-like phosphoesterase domain-containing protein</fullName>
    </recommendedName>
</protein>
<feature type="domain" description="Calcineurin-like phosphoesterase" evidence="2">
    <location>
        <begin position="1"/>
        <end position="179"/>
    </location>
</feature>
<dbReference type="OrthoDB" id="332939at2"/>
<dbReference type="AlphaFoldDB" id="A0A497VKF1"/>
<gene>
    <name evidence="3" type="ORF">BCF46_2936</name>
</gene>
<dbReference type="Proteomes" id="UP000269157">
    <property type="component" value="Unassembled WGS sequence"/>
</dbReference>
<dbReference type="InterPro" id="IPR051693">
    <property type="entry name" value="UPF0046_metallophosphoest"/>
</dbReference>
<dbReference type="InterPro" id="IPR024654">
    <property type="entry name" value="Calcineurin-like_PHP_lpxH"/>
</dbReference>